<dbReference type="UniPathway" id="UPA00629">
    <property type="reaction ID" value="UER00684"/>
</dbReference>
<dbReference type="GO" id="GO:0005975">
    <property type="term" value="P:carbohydrate metabolic process"/>
    <property type="evidence" value="ECO:0007669"/>
    <property type="project" value="InterPro"/>
</dbReference>
<dbReference type="GO" id="GO:0042802">
    <property type="term" value="F:identical protein binding"/>
    <property type="evidence" value="ECO:0007669"/>
    <property type="project" value="TreeGrafter"/>
</dbReference>
<comment type="caution">
    <text evidence="4">Lacks conserved residue(s) required for the propagation of feature annotation.</text>
</comment>
<comment type="similarity">
    <text evidence="4">Belongs to the glucosamine/galactosamine-6-phosphate isomerase family. NagB subfamily.</text>
</comment>
<comment type="catalytic activity">
    <reaction evidence="1 4">
        <text>alpha-D-glucosamine 6-phosphate + H2O = beta-D-fructose 6-phosphate + NH4(+)</text>
        <dbReference type="Rhea" id="RHEA:12172"/>
        <dbReference type="ChEBI" id="CHEBI:15377"/>
        <dbReference type="ChEBI" id="CHEBI:28938"/>
        <dbReference type="ChEBI" id="CHEBI:57634"/>
        <dbReference type="ChEBI" id="CHEBI:75989"/>
        <dbReference type="EC" id="3.5.99.6"/>
    </reaction>
</comment>
<evidence type="ECO:0000256" key="4">
    <source>
        <dbReference type="HAMAP-Rule" id="MF_01241"/>
    </source>
</evidence>
<feature type="active site" description="For ring-opening step" evidence="4">
    <location>
        <position position="136"/>
    </location>
</feature>
<feature type="active site" description="For ring-opening step" evidence="4">
    <location>
        <position position="143"/>
    </location>
</feature>
<evidence type="ECO:0000259" key="5">
    <source>
        <dbReference type="Pfam" id="PF01182"/>
    </source>
</evidence>
<feature type="domain" description="Glucosamine/galactosamine-6-phosphate isomerase" evidence="5">
    <location>
        <begin position="10"/>
        <end position="226"/>
    </location>
</feature>
<dbReference type="GO" id="GO:0005737">
    <property type="term" value="C:cytoplasm"/>
    <property type="evidence" value="ECO:0007669"/>
    <property type="project" value="TreeGrafter"/>
</dbReference>
<comment type="function">
    <text evidence="4">Catalyzes the reversible isomerization-deamination of glucosamine 6-phosphate (GlcN6P) to form fructose 6-phosphate (Fru6P) and ammonium ion.</text>
</comment>
<name>A0A7W1WMZ2_9BACL</name>
<evidence type="ECO:0000313" key="6">
    <source>
        <dbReference type="EMBL" id="MBA4492864.1"/>
    </source>
</evidence>
<reference evidence="6 7" key="1">
    <citation type="submission" date="2020-07" db="EMBL/GenBank/DDBJ databases">
        <authorList>
            <person name="Feng H."/>
        </authorList>
    </citation>
    <scope>NUCLEOTIDE SEQUENCE [LARGE SCALE GENOMIC DNA]</scope>
    <source>
        <strain evidence="7">s-10</strain>
    </source>
</reference>
<dbReference type="EMBL" id="JACEIQ010000001">
    <property type="protein sequence ID" value="MBA4492864.1"/>
    <property type="molecule type" value="Genomic_DNA"/>
</dbReference>
<dbReference type="GO" id="GO:0006046">
    <property type="term" value="P:N-acetylglucosamine catabolic process"/>
    <property type="evidence" value="ECO:0007669"/>
    <property type="project" value="UniProtKB-UniRule"/>
</dbReference>
<evidence type="ECO:0000256" key="2">
    <source>
        <dbReference type="ARBA" id="ARBA00022801"/>
    </source>
</evidence>
<evidence type="ECO:0000313" key="7">
    <source>
        <dbReference type="Proteomes" id="UP000535491"/>
    </source>
</evidence>
<dbReference type="InterPro" id="IPR004547">
    <property type="entry name" value="Glucosamine6P_isomerase"/>
</dbReference>
<gene>
    <name evidence="4 6" type="primary">nagB</name>
    <name evidence="6" type="ORF">H1191_00865</name>
</gene>
<feature type="active site" description="Proton acceptor; for enolization step" evidence="4">
    <location>
        <position position="67"/>
    </location>
</feature>
<dbReference type="Proteomes" id="UP000535491">
    <property type="component" value="Unassembled WGS sequence"/>
</dbReference>
<evidence type="ECO:0000256" key="3">
    <source>
        <dbReference type="ARBA" id="ARBA00023277"/>
    </source>
</evidence>
<feature type="active site" description="Proton acceptor; for ring-opening step" evidence="4">
    <location>
        <position position="138"/>
    </location>
</feature>
<comment type="pathway">
    <text evidence="4">Amino-sugar metabolism; N-acetylneuraminate degradation; D-fructose 6-phosphate from N-acetylneuraminate: step 5/5.</text>
</comment>
<dbReference type="InterPro" id="IPR037171">
    <property type="entry name" value="NagB/RpiA_transferase-like"/>
</dbReference>
<keyword evidence="3 4" id="KW-0119">Carbohydrate metabolism</keyword>
<proteinExistence type="inferred from homology"/>
<organism evidence="6 7">
    <name type="scientific">Paenactinomyces guangxiensis</name>
    <dbReference type="NCBI Taxonomy" id="1490290"/>
    <lineage>
        <taxon>Bacteria</taxon>
        <taxon>Bacillati</taxon>
        <taxon>Bacillota</taxon>
        <taxon>Bacilli</taxon>
        <taxon>Bacillales</taxon>
        <taxon>Thermoactinomycetaceae</taxon>
        <taxon>Paenactinomyces</taxon>
    </lineage>
</organism>
<dbReference type="GO" id="GO:0004342">
    <property type="term" value="F:glucosamine-6-phosphate deaminase activity"/>
    <property type="evidence" value="ECO:0007669"/>
    <property type="project" value="UniProtKB-UniRule"/>
</dbReference>
<accession>A0A7W1WMZ2</accession>
<dbReference type="GO" id="GO:0019262">
    <property type="term" value="P:N-acetylneuraminate catabolic process"/>
    <property type="evidence" value="ECO:0007669"/>
    <property type="project" value="UniProtKB-UniRule"/>
</dbReference>
<dbReference type="SUPFAM" id="SSF100950">
    <property type="entry name" value="NagB/RpiA/CoA transferase-like"/>
    <property type="match status" value="1"/>
</dbReference>
<comment type="caution">
    <text evidence="6">The sequence shown here is derived from an EMBL/GenBank/DDBJ whole genome shotgun (WGS) entry which is preliminary data.</text>
</comment>
<dbReference type="NCBIfam" id="TIGR00502">
    <property type="entry name" value="nagB"/>
    <property type="match status" value="1"/>
</dbReference>
<dbReference type="GO" id="GO:0006043">
    <property type="term" value="P:glucosamine catabolic process"/>
    <property type="evidence" value="ECO:0007669"/>
    <property type="project" value="TreeGrafter"/>
</dbReference>
<keyword evidence="2 4" id="KW-0378">Hydrolase</keyword>
<evidence type="ECO:0000256" key="1">
    <source>
        <dbReference type="ARBA" id="ARBA00000644"/>
    </source>
</evidence>
<protein>
    <recommendedName>
        <fullName evidence="4">Glucosamine-6-phosphate deaminase</fullName>
        <ecNumber evidence="4">3.5.99.6</ecNumber>
    </recommendedName>
    <alternativeName>
        <fullName evidence="4">GlcN6P deaminase</fullName>
        <shortName evidence="4">GNPDA</shortName>
    </alternativeName>
    <alternativeName>
        <fullName evidence="4">Glucosamine-6-phosphate isomerase</fullName>
    </alternativeName>
</protein>
<dbReference type="FunFam" id="3.40.50.1360:FF:000003">
    <property type="entry name" value="Glucosamine-6-phosphate deaminase"/>
    <property type="match status" value="1"/>
</dbReference>
<dbReference type="InterPro" id="IPR006148">
    <property type="entry name" value="Glc/Gal-6P_isomerase"/>
</dbReference>
<sequence>MLLIKTKDYQQMCERAAEIIIEKVNAAAPLKLGLATGGTPKGIYRKLIEDHRNNGTSYQRVTTFNLDEYVGLPPHHPNSYHFYMNHYLFSHIDIPEKQTHIPDGMASDLEAECSRYERLIDTEGGIDLQILGIGLNGHIGFNEPGTSFLSRTHVVQLDETTRRANKRYFSSFAEVPTHAITMGIATIMKSSEIILLVNGRKKAKVLRRLFEEEVNEQLPASVLKKHPHVTIIADEEALSSLYVSP</sequence>
<dbReference type="Gene3D" id="3.40.50.1360">
    <property type="match status" value="1"/>
</dbReference>
<dbReference type="PANTHER" id="PTHR11280:SF5">
    <property type="entry name" value="GLUCOSAMINE-6-PHOSPHATE ISOMERASE"/>
    <property type="match status" value="1"/>
</dbReference>
<dbReference type="CDD" id="cd01399">
    <property type="entry name" value="GlcN6P_deaminase"/>
    <property type="match status" value="1"/>
</dbReference>
<dbReference type="PROSITE" id="PS01161">
    <property type="entry name" value="GLC_GALNAC_ISOMERASE"/>
    <property type="match status" value="1"/>
</dbReference>
<dbReference type="RefSeq" id="WP_181750092.1">
    <property type="nucleotide sequence ID" value="NZ_JACEIQ010000001.1"/>
</dbReference>
<dbReference type="EC" id="3.5.99.6" evidence="4"/>
<keyword evidence="7" id="KW-1185">Reference proteome</keyword>
<dbReference type="InterPro" id="IPR018321">
    <property type="entry name" value="Glucosamine6P_isomerase_CS"/>
</dbReference>
<dbReference type="AlphaFoldDB" id="A0A7W1WMZ2"/>
<dbReference type="Pfam" id="PF01182">
    <property type="entry name" value="Glucosamine_iso"/>
    <property type="match status" value="1"/>
</dbReference>
<dbReference type="PANTHER" id="PTHR11280">
    <property type="entry name" value="GLUCOSAMINE-6-PHOSPHATE ISOMERASE"/>
    <property type="match status" value="1"/>
</dbReference>
<dbReference type="HAMAP" id="MF_01241">
    <property type="entry name" value="GlcN6P_deamin"/>
    <property type="match status" value="1"/>
</dbReference>